<dbReference type="Proteomes" id="UP000297288">
    <property type="component" value="Unassembled WGS sequence"/>
</dbReference>
<gene>
    <name evidence="2" type="ORF">E4650_09145</name>
    <name evidence="1" type="ORF">SAMN04488588_2109</name>
</gene>
<dbReference type="AlphaFoldDB" id="A0A1G6QLX6"/>
<dbReference type="EMBL" id="SRME01000006">
    <property type="protein sequence ID" value="TGG87009.1"/>
    <property type="molecule type" value="Genomic_DNA"/>
</dbReference>
<dbReference type="Gene3D" id="1.25.10.10">
    <property type="entry name" value="Leucine-rich Repeat Variant"/>
    <property type="match status" value="1"/>
</dbReference>
<accession>A0A1G6QLX6</accession>
<dbReference type="Proteomes" id="UP000199322">
    <property type="component" value="Unassembled WGS sequence"/>
</dbReference>
<sequence length="205" mass="23973">MNREDLIQRVLQEKGTDAIPNLIRLLDEEDSETRELAVDVLSVMGNESRDYLLKEFKKRFEKNTENDITLLYLTELLSDLNCKEIVPYLERMINNYTDERAFPVIIENLLKLTKDDKYLDILLTFMDDGSEMEELALMSITNLPSKKVVDILSEKYENSKDKSKRALIMDSMVKVLLGDFELVPYLQQINPDLSKKLQWQIENQS</sequence>
<evidence type="ECO:0000313" key="1">
    <source>
        <dbReference type="EMBL" id="SDC92716.1"/>
    </source>
</evidence>
<evidence type="ECO:0008006" key="5">
    <source>
        <dbReference type="Google" id="ProtNLM"/>
    </source>
</evidence>
<dbReference type="STRING" id="28234.SAMN04488588_2109"/>
<dbReference type="RefSeq" id="WP_091405774.1">
    <property type="nucleotide sequence ID" value="NZ_FMYV01000013.1"/>
</dbReference>
<dbReference type="OrthoDB" id="45495at2"/>
<dbReference type="InterPro" id="IPR016024">
    <property type="entry name" value="ARM-type_fold"/>
</dbReference>
<dbReference type="EMBL" id="FMYV01000013">
    <property type="protein sequence ID" value="SDC92716.1"/>
    <property type="molecule type" value="Genomic_DNA"/>
</dbReference>
<dbReference type="SUPFAM" id="SSF48371">
    <property type="entry name" value="ARM repeat"/>
    <property type="match status" value="1"/>
</dbReference>
<organism evidence="1 3">
    <name type="scientific">Geotoga petraea</name>
    <dbReference type="NCBI Taxonomy" id="28234"/>
    <lineage>
        <taxon>Bacteria</taxon>
        <taxon>Thermotogati</taxon>
        <taxon>Thermotogota</taxon>
        <taxon>Thermotogae</taxon>
        <taxon>Petrotogales</taxon>
        <taxon>Petrotogaceae</taxon>
        <taxon>Geotoga</taxon>
    </lineage>
</organism>
<reference evidence="2 4" key="2">
    <citation type="submission" date="2019-04" db="EMBL/GenBank/DDBJ databases">
        <title>Draft genome sequence data and analysis of a Fermenting Bacterium, Geotoga petraea strain HO-Geo1, isolated from heavy-oil petroleum reservoir in Russia.</title>
        <authorList>
            <person name="Grouzdev D.S."/>
            <person name="Semenova E.M."/>
            <person name="Sokolova D.S."/>
            <person name="Tourova T.P."/>
            <person name="Poltaraus A.B."/>
            <person name="Nazina T.N."/>
        </authorList>
    </citation>
    <scope>NUCLEOTIDE SEQUENCE [LARGE SCALE GENOMIC DNA]</scope>
    <source>
        <strain evidence="2 4">HO-Geo1</strain>
    </source>
</reference>
<evidence type="ECO:0000313" key="4">
    <source>
        <dbReference type="Proteomes" id="UP000297288"/>
    </source>
</evidence>
<evidence type="ECO:0000313" key="3">
    <source>
        <dbReference type="Proteomes" id="UP000199322"/>
    </source>
</evidence>
<evidence type="ECO:0000313" key="2">
    <source>
        <dbReference type="EMBL" id="TGG87009.1"/>
    </source>
</evidence>
<reference evidence="1 3" key="1">
    <citation type="submission" date="2016-10" db="EMBL/GenBank/DDBJ databases">
        <authorList>
            <person name="de Groot N.N."/>
        </authorList>
    </citation>
    <scope>NUCLEOTIDE SEQUENCE [LARGE SCALE GENOMIC DNA]</scope>
    <source>
        <strain evidence="1 3">WG14</strain>
    </source>
</reference>
<proteinExistence type="predicted"/>
<protein>
    <recommendedName>
        <fullName evidence="5">HEAT repeat domain-containing protein</fullName>
    </recommendedName>
</protein>
<keyword evidence="3" id="KW-1185">Reference proteome</keyword>
<name>A0A1G6QLX6_9BACT</name>
<dbReference type="InterPro" id="IPR011989">
    <property type="entry name" value="ARM-like"/>
</dbReference>